<evidence type="ECO:0000313" key="4">
    <source>
        <dbReference type="Proteomes" id="UP000037035"/>
    </source>
</evidence>
<dbReference type="OrthoDB" id="2496140at2759"/>
<accession>A0A0L6U759</accession>
<feature type="transmembrane region" description="Helical" evidence="1">
    <location>
        <begin position="201"/>
        <end position="226"/>
    </location>
</feature>
<evidence type="ECO:0000313" key="3">
    <source>
        <dbReference type="EMBL" id="KNZ44333.1"/>
    </source>
</evidence>
<name>A0A0L6U759_9BASI</name>
<dbReference type="PANTHER" id="PTHR33339:SF1">
    <property type="entry name" value="LYSM DOMAIN-CONTAINING PROTEIN"/>
    <property type="match status" value="1"/>
</dbReference>
<evidence type="ECO:0000259" key="2">
    <source>
        <dbReference type="Pfam" id="PF25278"/>
    </source>
</evidence>
<dbReference type="VEuPathDB" id="FungiDB:VP01_926g2"/>
<protein>
    <recommendedName>
        <fullName evidence="2">DUF7872 domain-containing protein</fullName>
    </recommendedName>
</protein>
<dbReference type="Proteomes" id="UP000037035">
    <property type="component" value="Unassembled WGS sequence"/>
</dbReference>
<organism evidence="3 4">
    <name type="scientific">Puccinia sorghi</name>
    <dbReference type="NCBI Taxonomy" id="27349"/>
    <lineage>
        <taxon>Eukaryota</taxon>
        <taxon>Fungi</taxon>
        <taxon>Dikarya</taxon>
        <taxon>Basidiomycota</taxon>
        <taxon>Pucciniomycotina</taxon>
        <taxon>Pucciniomycetes</taxon>
        <taxon>Pucciniales</taxon>
        <taxon>Pucciniaceae</taxon>
        <taxon>Puccinia</taxon>
    </lineage>
</organism>
<keyword evidence="4" id="KW-1185">Reference proteome</keyword>
<proteinExistence type="predicted"/>
<gene>
    <name evidence="3" type="ORF">VP01_926g2</name>
</gene>
<feature type="domain" description="DUF7872" evidence="2">
    <location>
        <begin position="366"/>
        <end position="588"/>
    </location>
</feature>
<reference evidence="3 4" key="1">
    <citation type="submission" date="2015-08" db="EMBL/GenBank/DDBJ databases">
        <title>Next Generation Sequencing and Analysis of the Genome of Puccinia sorghi L Schw, the Causal Agent of Maize Common Rust.</title>
        <authorList>
            <person name="Rochi L."/>
            <person name="Burguener G."/>
            <person name="Darino M."/>
            <person name="Turjanski A."/>
            <person name="Kreff E."/>
            <person name="Dieguez M.J."/>
            <person name="Sacco F."/>
        </authorList>
    </citation>
    <scope>NUCLEOTIDE SEQUENCE [LARGE SCALE GENOMIC DNA]</scope>
    <source>
        <strain evidence="3 4">RO10H11247</strain>
    </source>
</reference>
<comment type="caution">
    <text evidence="3">The sequence shown here is derived from an EMBL/GenBank/DDBJ whole genome shotgun (WGS) entry which is preliminary data.</text>
</comment>
<keyword evidence="1" id="KW-0812">Transmembrane</keyword>
<dbReference type="EMBL" id="LAVV01014904">
    <property type="protein sequence ID" value="KNZ44333.1"/>
    <property type="molecule type" value="Genomic_DNA"/>
</dbReference>
<dbReference type="Pfam" id="PF25278">
    <property type="entry name" value="DUF7872"/>
    <property type="match status" value="1"/>
</dbReference>
<dbReference type="AlphaFoldDB" id="A0A0L6U759"/>
<keyword evidence="1" id="KW-0472">Membrane</keyword>
<sequence>MAEIRWMFISMNNSQSLRLKHARGSPLKHQQVPPHPPAPITRSMNCRQTLGAWLPFGLLNYAFATFPAPSANQPGAAPNPNTTQCQIYPTTLESWNELGVDTFLSTFPGGKDTALEDFTFINHITNFVCGLGENCLAGQQCLPFQGSLWFTLYSLQEWNLYVNSLYEATTAAAAQIKEISTSMITDFLISPDLHEKQVKRLAIMLTLVTGSVILSFAAALFGPLYFPAWGVATEAELLEEDVTLDEVSEAAMETLHSRSFAKRSLTADNQLPLDAVQESQKELSSWLRFMGGSLDSSSERKSPDLQRMKETLHYLTKKCVWSELVVSVLSGDEKALQQIKSKLTPAHEASEEQRLMKRSAPQDIPTDHFATWSVINSYLTSFCDHLKSVIAVTSQIGLTAPISSDEGVWGIIRGGKFLSPNPNMSELQDKLRETMRLSALAQVLKSMVYDISLLQQPLKLIARSYSQNVFVTIGSDKCNSKGLNGAWKGEDKLSYCSPEGLMMNLIRASKNKSVNNIVNAHLITEKYGYTVEFLAQSAWSCQEHNLKIAGRPSPEGLKPDSKVGCTFDLPVCDTRIPGRGCQTAEETQIDCRGLQNGTSTEYLTFRRKRP</sequence>
<keyword evidence="1" id="KW-1133">Transmembrane helix</keyword>
<dbReference type="InterPro" id="IPR057194">
    <property type="entry name" value="DUF7872"/>
</dbReference>
<dbReference type="PANTHER" id="PTHR33339">
    <property type="entry name" value="LYSM DOMAIN-CONTAINING PROTEIN"/>
    <property type="match status" value="1"/>
</dbReference>
<evidence type="ECO:0000256" key="1">
    <source>
        <dbReference type="SAM" id="Phobius"/>
    </source>
</evidence>